<organism evidence="2 3">
    <name type="scientific">Candidatus Liberibacter solanacearum</name>
    <dbReference type="NCBI Taxonomy" id="556287"/>
    <lineage>
        <taxon>Bacteria</taxon>
        <taxon>Pseudomonadati</taxon>
        <taxon>Pseudomonadota</taxon>
        <taxon>Alphaproteobacteria</taxon>
        <taxon>Hyphomicrobiales</taxon>
        <taxon>Rhizobiaceae</taxon>
        <taxon>Liberibacter</taxon>
    </lineage>
</organism>
<gene>
    <name evidence="2" type="ORF">DJ66_0673</name>
</gene>
<keyword evidence="3" id="KW-1185">Reference proteome</keyword>
<comment type="caution">
    <text evidence="2">The sequence shown here is derived from an EMBL/GenBank/DDBJ whole genome shotgun (WGS) entry which is preliminary data.</text>
</comment>
<evidence type="ECO:0000313" key="2">
    <source>
        <dbReference type="EMBL" id="KJZ81943.1"/>
    </source>
</evidence>
<proteinExistence type="predicted"/>
<dbReference type="Proteomes" id="UP000033731">
    <property type="component" value="Unassembled WGS sequence"/>
</dbReference>
<evidence type="ECO:0000313" key="3">
    <source>
        <dbReference type="Proteomes" id="UP000033731"/>
    </source>
</evidence>
<evidence type="ECO:0000256" key="1">
    <source>
        <dbReference type="SAM" id="Phobius"/>
    </source>
</evidence>
<reference evidence="2 3" key="1">
    <citation type="journal article" date="2015" name="Phytopathology">
        <title>Genomes of Candidatus Liberibacter solanacearum haplotype A from New Zealand and the USA suggest significant genome plasticity in the species.</title>
        <authorList>
            <person name="Thompson S.M."/>
            <person name="Johnson C.P."/>
            <person name="Lu A.Y."/>
            <person name="Frampton R.A."/>
            <person name="Sullivan K.L."/>
            <person name="Fiers M.W."/>
            <person name="Crowhurst R.N."/>
            <person name="Pitman A.R."/>
            <person name="Scott I."/>
            <person name="Gudmestad N.C."/>
            <person name="Smith G.R."/>
        </authorList>
    </citation>
    <scope>NUCLEOTIDE SEQUENCE [LARGE SCALE GENOMIC DNA]</scope>
    <source>
        <strain evidence="2 3">LsoNZ1</strain>
    </source>
</reference>
<accession>A0A0F4VK98</accession>
<name>A0A0F4VK98_9HYPH</name>
<keyword evidence="1" id="KW-1133">Transmembrane helix</keyword>
<protein>
    <submittedName>
        <fullName evidence="2">Uncharacterized protein</fullName>
    </submittedName>
</protein>
<sequence>METKNSKIVGIRWTIIIRMIVSMDLVPLLIAEDNFPTL</sequence>
<keyword evidence="1" id="KW-0472">Membrane</keyword>
<dbReference type="EMBL" id="JMTK01000002">
    <property type="protein sequence ID" value="KJZ81943.1"/>
    <property type="molecule type" value="Genomic_DNA"/>
</dbReference>
<feature type="transmembrane region" description="Helical" evidence="1">
    <location>
        <begin position="12"/>
        <end position="31"/>
    </location>
</feature>
<keyword evidence="1" id="KW-0812">Transmembrane</keyword>
<dbReference type="AlphaFoldDB" id="A0A0F4VK98"/>